<dbReference type="GeneID" id="24824172"/>
<gene>
    <name evidence="1" type="ORF">MSBRW_2605</name>
</gene>
<dbReference type="PATRIC" id="fig|1434109.4.peg.3396"/>
<evidence type="ECO:0000313" key="2">
    <source>
        <dbReference type="Proteomes" id="UP000033038"/>
    </source>
</evidence>
<dbReference type="HOGENOM" id="CLU_098947_0_0_2"/>
<dbReference type="SUPFAM" id="SSF53335">
    <property type="entry name" value="S-adenosyl-L-methionine-dependent methyltransferases"/>
    <property type="match status" value="1"/>
</dbReference>
<dbReference type="AlphaFoldDB" id="A0A0E3QLI4"/>
<dbReference type="RefSeq" id="WP_011307112.1">
    <property type="nucleotide sequence ID" value="NZ_CP009526.1"/>
</dbReference>
<evidence type="ECO:0008006" key="3">
    <source>
        <dbReference type="Google" id="ProtNLM"/>
    </source>
</evidence>
<dbReference type="Proteomes" id="UP000033038">
    <property type="component" value="Chromosome"/>
</dbReference>
<dbReference type="KEGG" id="mbw:MSBRW_2605"/>
<protein>
    <recommendedName>
        <fullName evidence="3">Methyltransferase domain-containing protein</fullName>
    </recommendedName>
</protein>
<reference evidence="1 2" key="1">
    <citation type="submission" date="2014-07" db="EMBL/GenBank/DDBJ databases">
        <title>Methanogenic archaea and the global carbon cycle.</title>
        <authorList>
            <person name="Henriksen J.R."/>
            <person name="Luke J."/>
            <person name="Reinhart S."/>
            <person name="Benedict M.N."/>
            <person name="Youngblut N.D."/>
            <person name="Metcalf M.E."/>
            <person name="Whitaker R.J."/>
            <person name="Metcalf W.W."/>
        </authorList>
    </citation>
    <scope>NUCLEOTIDE SEQUENCE [LARGE SCALE GENOMIC DNA]</scope>
    <source>
        <strain evidence="1 2">Wiesmoor</strain>
    </source>
</reference>
<dbReference type="Gene3D" id="3.40.50.150">
    <property type="entry name" value="Vaccinia Virus protein VP39"/>
    <property type="match status" value="1"/>
</dbReference>
<name>A0A0E3QLI4_METBA</name>
<accession>A0A0E3QLI4</accession>
<evidence type="ECO:0000313" key="1">
    <source>
        <dbReference type="EMBL" id="AKB51858.1"/>
    </source>
</evidence>
<sequence length="246" mass="28631">MEFDKSVQNYLIGANFSSGLVLDISKKENYILDRISILEQLSKDKKIIHLGCCDHIPLIQNKIENNTWLHSRLCSNSKRCIGVDINKDGIKYLKNNLGYEDVLCGDIIEEELNAIKEEHWDYMILGEILEHIDNPCLFLSDVQKKYHGIVDRLVITVPNALSYQNMKYTFLNKEYINTDHRYWFTPYTLGKIVTLAGMEVEKFFFCVPFPRDNGVFYALNPKSILFDFICKRYPPTRETLLMVAVV</sequence>
<organism evidence="1 2">
    <name type="scientific">Methanosarcina barkeri str. Wiesmoor</name>
    <dbReference type="NCBI Taxonomy" id="1434109"/>
    <lineage>
        <taxon>Archaea</taxon>
        <taxon>Methanobacteriati</taxon>
        <taxon>Methanobacteriota</taxon>
        <taxon>Stenosarchaea group</taxon>
        <taxon>Methanomicrobia</taxon>
        <taxon>Methanosarcinales</taxon>
        <taxon>Methanosarcinaceae</taxon>
        <taxon>Methanosarcina</taxon>
    </lineage>
</organism>
<dbReference type="InterPro" id="IPR029063">
    <property type="entry name" value="SAM-dependent_MTases_sf"/>
</dbReference>
<dbReference type="EMBL" id="CP009526">
    <property type="protein sequence ID" value="AKB51858.1"/>
    <property type="molecule type" value="Genomic_DNA"/>
</dbReference>
<proteinExistence type="predicted"/>